<evidence type="ECO:0000256" key="2">
    <source>
        <dbReference type="SAM" id="Phobius"/>
    </source>
</evidence>
<keyword evidence="4" id="KW-1185">Reference proteome</keyword>
<keyword evidence="2" id="KW-1133">Transmembrane helix</keyword>
<evidence type="ECO:0008006" key="5">
    <source>
        <dbReference type="Google" id="ProtNLM"/>
    </source>
</evidence>
<sequence>MATCTEDNADSDACEKPTSEMLLYGVPAIISAILLVAFVIACYIFVRRYQRRERAEDERMDEHERMEELRAFKKVDEEGSWAERREYGLPPAYSGPPAGSTKGRRGDEF</sequence>
<gene>
    <name evidence="3" type="ORF">BJX66DRAFT_339731</name>
</gene>
<dbReference type="Proteomes" id="UP001610563">
    <property type="component" value="Unassembled WGS sequence"/>
</dbReference>
<feature type="transmembrane region" description="Helical" evidence="2">
    <location>
        <begin position="21"/>
        <end position="46"/>
    </location>
</feature>
<proteinExistence type="predicted"/>
<keyword evidence="2" id="KW-0472">Membrane</keyword>
<dbReference type="EMBL" id="JBFTWV010000070">
    <property type="protein sequence ID" value="KAL2789052.1"/>
    <property type="molecule type" value="Genomic_DNA"/>
</dbReference>
<reference evidence="3 4" key="1">
    <citation type="submission" date="2024-07" db="EMBL/GenBank/DDBJ databases">
        <title>Section-level genome sequencing and comparative genomics of Aspergillus sections Usti and Cavernicolus.</title>
        <authorList>
            <consortium name="Lawrence Berkeley National Laboratory"/>
            <person name="Nybo J.L."/>
            <person name="Vesth T.C."/>
            <person name="Theobald S."/>
            <person name="Frisvad J.C."/>
            <person name="Larsen T.O."/>
            <person name="Kjaerboelling I."/>
            <person name="Rothschild-Mancinelli K."/>
            <person name="Lyhne E.K."/>
            <person name="Kogle M.E."/>
            <person name="Barry K."/>
            <person name="Clum A."/>
            <person name="Na H."/>
            <person name="Ledsgaard L."/>
            <person name="Lin J."/>
            <person name="Lipzen A."/>
            <person name="Kuo A."/>
            <person name="Riley R."/>
            <person name="Mondo S."/>
            <person name="Labutti K."/>
            <person name="Haridas S."/>
            <person name="Pangalinan J."/>
            <person name="Salamov A.A."/>
            <person name="Simmons B.A."/>
            <person name="Magnuson J.K."/>
            <person name="Chen J."/>
            <person name="Drula E."/>
            <person name="Henrissat B."/>
            <person name="Wiebenga A."/>
            <person name="Lubbers R.J."/>
            <person name="Gomes A.C."/>
            <person name="Makela M.R."/>
            <person name="Stajich J."/>
            <person name="Grigoriev I.V."/>
            <person name="Mortensen U.H."/>
            <person name="De Vries R.P."/>
            <person name="Baker S.E."/>
            <person name="Andersen M.R."/>
        </authorList>
    </citation>
    <scope>NUCLEOTIDE SEQUENCE [LARGE SCALE GENOMIC DNA]</scope>
    <source>
        <strain evidence="3 4">CBS 209.92</strain>
    </source>
</reference>
<evidence type="ECO:0000313" key="3">
    <source>
        <dbReference type="EMBL" id="KAL2789052.1"/>
    </source>
</evidence>
<comment type="caution">
    <text evidence="3">The sequence shown here is derived from an EMBL/GenBank/DDBJ whole genome shotgun (WGS) entry which is preliminary data.</text>
</comment>
<evidence type="ECO:0000256" key="1">
    <source>
        <dbReference type="SAM" id="MobiDB-lite"/>
    </source>
</evidence>
<accession>A0ABR4G0L8</accession>
<keyword evidence="2" id="KW-0812">Transmembrane</keyword>
<protein>
    <recommendedName>
        <fullName evidence="5">Transmembrane protein</fullName>
    </recommendedName>
</protein>
<feature type="region of interest" description="Disordered" evidence="1">
    <location>
        <begin position="86"/>
        <end position="109"/>
    </location>
</feature>
<name>A0ABR4G0L8_9EURO</name>
<evidence type="ECO:0000313" key="4">
    <source>
        <dbReference type="Proteomes" id="UP001610563"/>
    </source>
</evidence>
<organism evidence="3 4">
    <name type="scientific">Aspergillus keveii</name>
    <dbReference type="NCBI Taxonomy" id="714993"/>
    <lineage>
        <taxon>Eukaryota</taxon>
        <taxon>Fungi</taxon>
        <taxon>Dikarya</taxon>
        <taxon>Ascomycota</taxon>
        <taxon>Pezizomycotina</taxon>
        <taxon>Eurotiomycetes</taxon>
        <taxon>Eurotiomycetidae</taxon>
        <taxon>Eurotiales</taxon>
        <taxon>Aspergillaceae</taxon>
        <taxon>Aspergillus</taxon>
        <taxon>Aspergillus subgen. Nidulantes</taxon>
    </lineage>
</organism>